<accession>A0AA36H2S7</accession>
<keyword evidence="1" id="KW-0472">Membrane</keyword>
<keyword evidence="3" id="KW-1185">Reference proteome</keyword>
<protein>
    <recommendedName>
        <fullName evidence="4">7TM GPCR serpentine receptor class x (Srx) domain-containing protein</fullName>
    </recommendedName>
</protein>
<reference evidence="2" key="1">
    <citation type="submission" date="2023-07" db="EMBL/GenBank/DDBJ databases">
        <authorList>
            <consortium name="CYATHOMIX"/>
        </authorList>
    </citation>
    <scope>NUCLEOTIDE SEQUENCE</scope>
    <source>
        <strain evidence="2">N/A</strain>
    </source>
</reference>
<dbReference type="PANTHER" id="PTHR22718">
    <property type="entry name" value="SERPENTINE RECEPTOR, CLASS X"/>
    <property type="match status" value="1"/>
</dbReference>
<organism evidence="2 3">
    <name type="scientific">Cylicocyclus nassatus</name>
    <name type="common">Nematode worm</name>
    <dbReference type="NCBI Taxonomy" id="53992"/>
    <lineage>
        <taxon>Eukaryota</taxon>
        <taxon>Metazoa</taxon>
        <taxon>Ecdysozoa</taxon>
        <taxon>Nematoda</taxon>
        <taxon>Chromadorea</taxon>
        <taxon>Rhabditida</taxon>
        <taxon>Rhabditina</taxon>
        <taxon>Rhabditomorpha</taxon>
        <taxon>Strongyloidea</taxon>
        <taxon>Strongylidae</taxon>
        <taxon>Cylicocyclus</taxon>
    </lineage>
</organism>
<proteinExistence type="predicted"/>
<sequence length="119" mass="13297">MSHLYEGSSAGNIRRIKEYRYALQFCAISIFYLCAWVMFRVFPVLIGESGVEYFIVISACVTLNASANAIVYITSNFEVQSVLSGTTISSLLHASLSHTERKSRTNPTISQKVIEHRGE</sequence>
<dbReference type="PANTHER" id="PTHR22718:SF11">
    <property type="entry name" value="7TM GPCR SERPENTINE RECEPTOR CLASS X (SRX) DOMAIN-CONTAINING PROTEIN"/>
    <property type="match status" value="1"/>
</dbReference>
<evidence type="ECO:0008006" key="4">
    <source>
        <dbReference type="Google" id="ProtNLM"/>
    </source>
</evidence>
<dbReference type="Proteomes" id="UP001176961">
    <property type="component" value="Unassembled WGS sequence"/>
</dbReference>
<dbReference type="AlphaFoldDB" id="A0AA36H2S7"/>
<evidence type="ECO:0000256" key="1">
    <source>
        <dbReference type="SAM" id="Phobius"/>
    </source>
</evidence>
<evidence type="ECO:0000313" key="2">
    <source>
        <dbReference type="EMBL" id="CAJ0602953.1"/>
    </source>
</evidence>
<feature type="transmembrane region" description="Helical" evidence="1">
    <location>
        <begin position="53"/>
        <end position="73"/>
    </location>
</feature>
<gene>
    <name evidence="2" type="ORF">CYNAS_LOCUS14936</name>
</gene>
<keyword evidence="1" id="KW-1133">Transmembrane helix</keyword>
<keyword evidence="1" id="KW-0812">Transmembrane</keyword>
<dbReference type="EMBL" id="CATQJL010000305">
    <property type="protein sequence ID" value="CAJ0602953.1"/>
    <property type="molecule type" value="Genomic_DNA"/>
</dbReference>
<comment type="caution">
    <text evidence="2">The sequence shown here is derived from an EMBL/GenBank/DDBJ whole genome shotgun (WGS) entry which is preliminary data.</text>
</comment>
<evidence type="ECO:0000313" key="3">
    <source>
        <dbReference type="Proteomes" id="UP001176961"/>
    </source>
</evidence>
<name>A0AA36H2S7_CYLNA</name>
<feature type="transmembrane region" description="Helical" evidence="1">
    <location>
        <begin position="21"/>
        <end position="41"/>
    </location>
</feature>